<dbReference type="eggNOG" id="ENOG50311C4">
    <property type="taxonomic scope" value="Bacteria"/>
</dbReference>
<dbReference type="InParanoid" id="A0A1I2AMB7"/>
<sequence>MKYFLKNLGVLMILAAVVILGIYAKNSYSDNIYLIVSMLLLIGGIFAYIFLNKKVEE</sequence>
<evidence type="ECO:0000313" key="2">
    <source>
        <dbReference type="EMBL" id="SFE45091.1"/>
    </source>
</evidence>
<feature type="transmembrane region" description="Helical" evidence="1">
    <location>
        <begin position="32"/>
        <end position="51"/>
    </location>
</feature>
<evidence type="ECO:0000256" key="1">
    <source>
        <dbReference type="SAM" id="Phobius"/>
    </source>
</evidence>
<feature type="transmembrane region" description="Helical" evidence="1">
    <location>
        <begin position="7"/>
        <end position="26"/>
    </location>
</feature>
<reference evidence="2 3" key="1">
    <citation type="submission" date="2016-10" db="EMBL/GenBank/DDBJ databases">
        <authorList>
            <person name="de Groot N.N."/>
        </authorList>
    </citation>
    <scope>NUCLEOTIDE SEQUENCE [LARGE SCALE GENOMIC DNA]</scope>
    <source>
        <strain evidence="2 3">DSM 19012</strain>
    </source>
</reference>
<accession>A0A1I2AMB7</accession>
<keyword evidence="3" id="KW-1185">Reference proteome</keyword>
<keyword evidence="1" id="KW-1133">Transmembrane helix</keyword>
<protein>
    <submittedName>
        <fullName evidence="2">Uncharacterized protein</fullName>
    </submittedName>
</protein>
<dbReference type="EMBL" id="FONA01000011">
    <property type="protein sequence ID" value="SFE45091.1"/>
    <property type="molecule type" value="Genomic_DNA"/>
</dbReference>
<dbReference type="RefSeq" id="WP_169313093.1">
    <property type="nucleotide sequence ID" value="NZ_AFSL01000009.1"/>
</dbReference>
<dbReference type="AlphaFoldDB" id="A0A1I2AMB7"/>
<keyword evidence="1" id="KW-0812">Transmembrane</keyword>
<keyword evidence="1" id="KW-0472">Membrane</keyword>
<evidence type="ECO:0000313" key="3">
    <source>
        <dbReference type="Proteomes" id="UP000181976"/>
    </source>
</evidence>
<name>A0A1I2AMB7_9BACT</name>
<dbReference type="Proteomes" id="UP000181976">
    <property type="component" value="Unassembled WGS sequence"/>
</dbReference>
<organism evidence="2 3">
    <name type="scientific">Thermophagus xiamenensis</name>
    <dbReference type="NCBI Taxonomy" id="385682"/>
    <lineage>
        <taxon>Bacteria</taxon>
        <taxon>Pseudomonadati</taxon>
        <taxon>Bacteroidota</taxon>
        <taxon>Bacteroidia</taxon>
        <taxon>Marinilabiliales</taxon>
        <taxon>Marinilabiliaceae</taxon>
        <taxon>Thermophagus</taxon>
    </lineage>
</organism>
<gene>
    <name evidence="2" type="ORF">SAMN05444380_111111</name>
</gene>
<proteinExistence type="predicted"/>